<name>A0ABV8F166_9ACTN</name>
<organism evidence="2 3">
    <name type="scientific">Streptosporangium jomthongense</name>
    <dbReference type="NCBI Taxonomy" id="1193683"/>
    <lineage>
        <taxon>Bacteria</taxon>
        <taxon>Bacillati</taxon>
        <taxon>Actinomycetota</taxon>
        <taxon>Actinomycetes</taxon>
        <taxon>Streptosporangiales</taxon>
        <taxon>Streptosporangiaceae</taxon>
        <taxon>Streptosporangium</taxon>
    </lineage>
</organism>
<sequence>MNVDAISDIFRRVLENDDVRADSDFFVMGGDSLLATRVLSAVARSWGVELDFDDFMTAPTPDALAKKIASMA</sequence>
<evidence type="ECO:0000313" key="2">
    <source>
        <dbReference type="EMBL" id="MFC3981053.1"/>
    </source>
</evidence>
<dbReference type="RefSeq" id="WP_362916413.1">
    <property type="nucleotide sequence ID" value="NZ_JBHSBC010000012.1"/>
</dbReference>
<dbReference type="Proteomes" id="UP001595698">
    <property type="component" value="Unassembled WGS sequence"/>
</dbReference>
<comment type="caution">
    <text evidence="2">The sequence shown here is derived from an EMBL/GenBank/DDBJ whole genome shotgun (WGS) entry which is preliminary data.</text>
</comment>
<dbReference type="PANTHER" id="PTHR45527:SF1">
    <property type="entry name" value="FATTY ACID SYNTHASE"/>
    <property type="match status" value="1"/>
</dbReference>
<reference evidence="3" key="1">
    <citation type="journal article" date="2019" name="Int. J. Syst. Evol. Microbiol.">
        <title>The Global Catalogue of Microorganisms (GCM) 10K type strain sequencing project: providing services to taxonomists for standard genome sequencing and annotation.</title>
        <authorList>
            <consortium name="The Broad Institute Genomics Platform"/>
            <consortium name="The Broad Institute Genome Sequencing Center for Infectious Disease"/>
            <person name="Wu L."/>
            <person name="Ma J."/>
        </authorList>
    </citation>
    <scope>NUCLEOTIDE SEQUENCE [LARGE SCALE GENOMIC DNA]</scope>
    <source>
        <strain evidence="3">TBRC 7912</strain>
    </source>
</reference>
<evidence type="ECO:0000259" key="1">
    <source>
        <dbReference type="PROSITE" id="PS50075"/>
    </source>
</evidence>
<gene>
    <name evidence="2" type="ORF">ACFOYY_13030</name>
</gene>
<dbReference type="InterPro" id="IPR009081">
    <property type="entry name" value="PP-bd_ACP"/>
</dbReference>
<keyword evidence="3" id="KW-1185">Reference proteome</keyword>
<feature type="domain" description="Carrier" evidence="1">
    <location>
        <begin position="1"/>
        <end position="72"/>
    </location>
</feature>
<dbReference type="PROSITE" id="PS50075">
    <property type="entry name" value="CARRIER"/>
    <property type="match status" value="1"/>
</dbReference>
<dbReference type="PANTHER" id="PTHR45527">
    <property type="entry name" value="NONRIBOSOMAL PEPTIDE SYNTHETASE"/>
    <property type="match status" value="1"/>
</dbReference>
<protein>
    <submittedName>
        <fullName evidence="2">Phosphopantetheine-binding protein</fullName>
    </submittedName>
</protein>
<dbReference type="Gene3D" id="1.10.1200.10">
    <property type="entry name" value="ACP-like"/>
    <property type="match status" value="1"/>
</dbReference>
<dbReference type="EMBL" id="JBHSBC010000012">
    <property type="protein sequence ID" value="MFC3981053.1"/>
    <property type="molecule type" value="Genomic_DNA"/>
</dbReference>
<dbReference type="SUPFAM" id="SSF47336">
    <property type="entry name" value="ACP-like"/>
    <property type="match status" value="1"/>
</dbReference>
<dbReference type="Pfam" id="PF00550">
    <property type="entry name" value="PP-binding"/>
    <property type="match status" value="1"/>
</dbReference>
<evidence type="ECO:0000313" key="3">
    <source>
        <dbReference type="Proteomes" id="UP001595698"/>
    </source>
</evidence>
<accession>A0ABV8F166</accession>
<dbReference type="InterPro" id="IPR036736">
    <property type="entry name" value="ACP-like_sf"/>
</dbReference>
<proteinExistence type="predicted"/>